<keyword evidence="2" id="KW-1185">Reference proteome</keyword>
<gene>
    <name evidence="1" type="ORF">MEA186_10886</name>
</gene>
<protein>
    <submittedName>
        <fullName evidence="1">Uncharacterized protein</fullName>
    </submittedName>
</protein>
<dbReference type="PATRIC" id="fig|1082933.3.peg.2093"/>
<organism evidence="1 2">
    <name type="scientific">Mesorhizobium amorphae CCNWGS0123</name>
    <dbReference type="NCBI Taxonomy" id="1082933"/>
    <lineage>
        <taxon>Bacteria</taxon>
        <taxon>Pseudomonadati</taxon>
        <taxon>Pseudomonadota</taxon>
        <taxon>Alphaproteobacteria</taxon>
        <taxon>Hyphomicrobiales</taxon>
        <taxon>Phyllobacteriaceae</taxon>
        <taxon>Mesorhizobium</taxon>
    </lineage>
</organism>
<evidence type="ECO:0000313" key="2">
    <source>
        <dbReference type="Proteomes" id="UP000002949"/>
    </source>
</evidence>
<name>G6Y8B0_9HYPH</name>
<reference evidence="1 2" key="1">
    <citation type="journal article" date="2012" name="J. Bacteriol.">
        <title>Draft Genome Sequence of Plant Growth-Promoting Rhizobium Mesorhizobium amorphae, Isolated from Zinc-Lead Mine Tailings.</title>
        <authorList>
            <person name="Hao X."/>
            <person name="Lin Y."/>
            <person name="Johnstone L."/>
            <person name="Baltrus D.A."/>
            <person name="Miller S.J."/>
            <person name="Wei G."/>
            <person name="Rensing C."/>
        </authorList>
    </citation>
    <scope>NUCLEOTIDE SEQUENCE [LARGE SCALE GENOMIC DNA]</scope>
    <source>
        <strain evidence="1 2">CCNWGS0123</strain>
    </source>
</reference>
<evidence type="ECO:0000313" key="1">
    <source>
        <dbReference type="EMBL" id="EHH12010.1"/>
    </source>
</evidence>
<dbReference type="AlphaFoldDB" id="G6Y8B0"/>
<proteinExistence type="predicted"/>
<dbReference type="EMBL" id="AGSN01000089">
    <property type="protein sequence ID" value="EHH12010.1"/>
    <property type="molecule type" value="Genomic_DNA"/>
</dbReference>
<accession>G6Y8B0</accession>
<sequence>MDAVMRLEALTQLFRMDAANFSPVHPSRHPIHKVLIIP</sequence>
<dbReference type="Proteomes" id="UP000002949">
    <property type="component" value="Unassembled WGS sequence"/>
</dbReference>